<dbReference type="eggNOG" id="COG4270">
    <property type="taxonomic scope" value="Bacteria"/>
</dbReference>
<keyword evidence="3 5" id="KW-1133">Transmembrane helix</keyword>
<feature type="domain" description="Methylamine utilisation protein MauE" evidence="6">
    <location>
        <begin position="7"/>
        <end position="86"/>
    </location>
</feature>
<evidence type="ECO:0000256" key="5">
    <source>
        <dbReference type="SAM" id="Phobius"/>
    </source>
</evidence>
<dbReference type="AlphaFoldDB" id="I3C635"/>
<keyword evidence="2 5" id="KW-0812">Transmembrane</keyword>
<dbReference type="PANTHER" id="PTHR36974">
    <property type="entry name" value="MEMBRANE PROTEIN-RELATED"/>
    <property type="match status" value="1"/>
</dbReference>
<dbReference type="InterPro" id="IPR009908">
    <property type="entry name" value="Methylamine_util_MauE"/>
</dbReference>
<organism evidence="7 8">
    <name type="scientific">Galbibacter orientalis DSM 19592</name>
    <dbReference type="NCBI Taxonomy" id="926559"/>
    <lineage>
        <taxon>Bacteria</taxon>
        <taxon>Pseudomonadati</taxon>
        <taxon>Bacteroidota</taxon>
        <taxon>Flavobacteriia</taxon>
        <taxon>Flavobacteriales</taxon>
        <taxon>Flavobacteriaceae</taxon>
        <taxon>Galbibacter</taxon>
    </lineage>
</organism>
<dbReference type="OrthoDB" id="327939at2"/>
<dbReference type="EMBL" id="JH651379">
    <property type="protein sequence ID" value="EIJ39078.1"/>
    <property type="molecule type" value="Genomic_DNA"/>
</dbReference>
<evidence type="ECO:0000259" key="6">
    <source>
        <dbReference type="Pfam" id="PF07291"/>
    </source>
</evidence>
<dbReference type="RefSeq" id="WP_008612442.1">
    <property type="nucleotide sequence ID" value="NZ_JH651379.1"/>
</dbReference>
<keyword evidence="8" id="KW-1185">Reference proteome</keyword>
<evidence type="ECO:0000256" key="4">
    <source>
        <dbReference type="ARBA" id="ARBA00023136"/>
    </source>
</evidence>
<dbReference type="GO" id="GO:0016020">
    <property type="term" value="C:membrane"/>
    <property type="evidence" value="ECO:0007669"/>
    <property type="project" value="UniProtKB-SubCell"/>
</dbReference>
<dbReference type="Proteomes" id="UP000004690">
    <property type="component" value="Unassembled WGS sequence"/>
</dbReference>
<evidence type="ECO:0000256" key="2">
    <source>
        <dbReference type="ARBA" id="ARBA00022692"/>
    </source>
</evidence>
<accession>I3C635</accession>
<keyword evidence="4 5" id="KW-0472">Membrane</keyword>
<sequence length="115" mass="13634">MNNWHYYLMAGIYIVAGILHFVRPRSYVSIIPSYIPYQKEMVYLSGIAEIVFGAMLFTTLKDYALWGIILMLIAFIPVHIYMLKDKKFEKVAPRWVLILRVPLQFALMFWAYTYL</sequence>
<evidence type="ECO:0000313" key="8">
    <source>
        <dbReference type="Proteomes" id="UP000004690"/>
    </source>
</evidence>
<comment type="subcellular location">
    <subcellularLocation>
        <location evidence="1">Membrane</location>
        <topology evidence="1">Multi-pass membrane protein</topology>
    </subcellularLocation>
</comment>
<evidence type="ECO:0000313" key="7">
    <source>
        <dbReference type="EMBL" id="EIJ39078.1"/>
    </source>
</evidence>
<feature type="transmembrane region" description="Helical" evidence="5">
    <location>
        <begin position="6"/>
        <end position="22"/>
    </location>
</feature>
<dbReference type="PANTHER" id="PTHR36974:SF1">
    <property type="entry name" value="DOXX FAMILY MEMBRANE PROTEIN"/>
    <property type="match status" value="1"/>
</dbReference>
<name>I3C635_9FLAO</name>
<feature type="transmembrane region" description="Helical" evidence="5">
    <location>
        <begin position="95"/>
        <end position="112"/>
    </location>
</feature>
<feature type="transmembrane region" description="Helical" evidence="5">
    <location>
        <begin position="42"/>
        <end position="58"/>
    </location>
</feature>
<dbReference type="GO" id="GO:0030416">
    <property type="term" value="P:methylamine metabolic process"/>
    <property type="evidence" value="ECO:0007669"/>
    <property type="project" value="InterPro"/>
</dbReference>
<gene>
    <name evidence="7" type="ORF">JoomaDRAFT_2084</name>
</gene>
<dbReference type="STRING" id="926559.JoomaDRAFT_2084"/>
<evidence type="ECO:0000256" key="1">
    <source>
        <dbReference type="ARBA" id="ARBA00004141"/>
    </source>
</evidence>
<evidence type="ECO:0000256" key="3">
    <source>
        <dbReference type="ARBA" id="ARBA00022989"/>
    </source>
</evidence>
<reference evidence="7 8" key="1">
    <citation type="submission" date="2012-02" db="EMBL/GenBank/DDBJ databases">
        <title>Improved High-Quality Draft genome of Joostella marina DSM 19592.</title>
        <authorList>
            <consortium name="US DOE Joint Genome Institute (JGI-PGF)"/>
            <person name="Lucas S."/>
            <person name="Copeland A."/>
            <person name="Lapidus A."/>
            <person name="Bruce D."/>
            <person name="Goodwin L."/>
            <person name="Pitluck S."/>
            <person name="Peters L."/>
            <person name="Chertkov O."/>
            <person name="Ovchinnikova G."/>
            <person name="Kyrpides N."/>
            <person name="Mavromatis K."/>
            <person name="Detter J.C."/>
            <person name="Han C."/>
            <person name="Land M."/>
            <person name="Hauser L."/>
            <person name="Markowitz V."/>
            <person name="Cheng J.-F."/>
            <person name="Hugenholtz P."/>
            <person name="Woyke T."/>
            <person name="Wu D."/>
            <person name="Tindall B."/>
            <person name="Brambilla E."/>
            <person name="Klenk H.-P."/>
            <person name="Eisen J.A."/>
        </authorList>
    </citation>
    <scope>NUCLEOTIDE SEQUENCE [LARGE SCALE GENOMIC DNA]</scope>
    <source>
        <strain evidence="7 8">DSM 19592</strain>
    </source>
</reference>
<proteinExistence type="predicted"/>
<dbReference type="Pfam" id="PF07291">
    <property type="entry name" value="MauE"/>
    <property type="match status" value="1"/>
</dbReference>
<protein>
    <submittedName>
        <fullName evidence="7">Putative membrane protein</fullName>
    </submittedName>
</protein>
<feature type="transmembrane region" description="Helical" evidence="5">
    <location>
        <begin position="64"/>
        <end position="83"/>
    </location>
</feature>
<dbReference type="HOGENOM" id="CLU_128738_4_2_10"/>